<dbReference type="InterPro" id="IPR002307">
    <property type="entry name" value="Tyr-tRNA-ligase"/>
</dbReference>
<reference evidence="12 13" key="1">
    <citation type="submission" date="2017-09" db="EMBL/GenBank/DDBJ databases">
        <title>Depth-based differentiation of microbial function through sediment-hosted aquifers and enrichment of novel symbionts in the deep terrestrial subsurface.</title>
        <authorList>
            <person name="Probst A.J."/>
            <person name="Ladd B."/>
            <person name="Jarett J.K."/>
            <person name="Geller-Mcgrath D.E."/>
            <person name="Sieber C.M."/>
            <person name="Emerson J.B."/>
            <person name="Anantharaman K."/>
            <person name="Thomas B.C."/>
            <person name="Malmstrom R."/>
            <person name="Stieglmeier M."/>
            <person name="Klingl A."/>
            <person name="Woyke T."/>
            <person name="Ryan C.M."/>
            <person name="Banfield J.F."/>
        </authorList>
    </citation>
    <scope>NUCLEOTIDE SEQUENCE [LARGE SCALE GENOMIC DNA]</scope>
    <source>
        <strain evidence="12">CG11_big_fil_rev_8_21_14_0_20_36_20</strain>
    </source>
</reference>
<evidence type="ECO:0000313" key="12">
    <source>
        <dbReference type="EMBL" id="PIR06764.1"/>
    </source>
</evidence>
<dbReference type="PROSITE" id="PS00178">
    <property type="entry name" value="AA_TRNA_LIGASE_I"/>
    <property type="match status" value="1"/>
</dbReference>
<dbReference type="CDD" id="cd00165">
    <property type="entry name" value="S4"/>
    <property type="match status" value="1"/>
</dbReference>
<evidence type="ECO:0000256" key="3">
    <source>
        <dbReference type="ARBA" id="ARBA00022741"/>
    </source>
</evidence>
<evidence type="ECO:0000256" key="6">
    <source>
        <dbReference type="ARBA" id="ARBA00023146"/>
    </source>
</evidence>
<sequence length="402" mass="45855">MNQISTNSEKIQVLITRGVKNIYPSGEYLKKLLKSGQQLTLYLGIDPTGPSLHLGHAIILDKLRQFQELGHRVILLIGNFTATIGDPTDKTALRQPLDRGQILENAKDYKKQAKRFISFNGRNKAQLKYNGKWFDQMNFDEVLKLSSHFTIQQLLERDMFEKRIQQGKPISLHELMYPVMQAYDSVALNTDGEVGGNDQTFNMLAGRTLMKSLLNKEKFVLTLKLLADVKGIKMGKTEGNMVNLNDSPTDMFGKIMSWTDKMIVNGFELCTRVPMTEIDKIEQSMQVGANPRDYKFQLAKEIVSFYYSEKEAEKTGQEFIKIFAKKEQPNNIQPYKIPPGKINPINLLIELKFVPSRNEAKRLIEGGGFKINNQKITSWQNDIQIKSQDVIQAGKRKFGQIT</sequence>
<dbReference type="InterPro" id="IPR014729">
    <property type="entry name" value="Rossmann-like_a/b/a_fold"/>
</dbReference>
<dbReference type="InterPro" id="IPR001412">
    <property type="entry name" value="aa-tRNA-synth_I_CS"/>
</dbReference>
<dbReference type="InterPro" id="IPR002305">
    <property type="entry name" value="aa-tRNA-synth_Ic"/>
</dbReference>
<evidence type="ECO:0000256" key="7">
    <source>
        <dbReference type="ARBA" id="ARBA00048248"/>
    </source>
</evidence>
<dbReference type="InterPro" id="IPR036986">
    <property type="entry name" value="S4_RNA-bd_sf"/>
</dbReference>
<accession>A0A2H0ND27</accession>
<dbReference type="GO" id="GO:0005829">
    <property type="term" value="C:cytosol"/>
    <property type="evidence" value="ECO:0007669"/>
    <property type="project" value="TreeGrafter"/>
</dbReference>
<protein>
    <recommendedName>
        <fullName evidence="1 8">Tyrosine--tRNA ligase</fullName>
        <ecNumber evidence="1 8">6.1.1.1</ecNumber>
    </recommendedName>
</protein>
<keyword evidence="4 10" id="KW-0067">ATP-binding</keyword>
<dbReference type="InterPro" id="IPR024088">
    <property type="entry name" value="Tyr-tRNA-ligase_bac-type"/>
</dbReference>
<evidence type="ECO:0000256" key="1">
    <source>
        <dbReference type="ARBA" id="ARBA00013160"/>
    </source>
</evidence>
<evidence type="ECO:0000313" key="13">
    <source>
        <dbReference type="Proteomes" id="UP000230564"/>
    </source>
</evidence>
<dbReference type="GO" id="GO:0004831">
    <property type="term" value="F:tyrosine-tRNA ligase activity"/>
    <property type="evidence" value="ECO:0007669"/>
    <property type="project" value="UniProtKB-UniRule"/>
</dbReference>
<dbReference type="SMART" id="SM00363">
    <property type="entry name" value="S4"/>
    <property type="match status" value="1"/>
</dbReference>
<comment type="catalytic activity">
    <reaction evidence="7">
        <text>tRNA(Tyr) + L-tyrosine + ATP = L-tyrosyl-tRNA(Tyr) + AMP + diphosphate + H(+)</text>
        <dbReference type="Rhea" id="RHEA:10220"/>
        <dbReference type="Rhea" id="RHEA-COMP:9706"/>
        <dbReference type="Rhea" id="RHEA-COMP:9707"/>
        <dbReference type="ChEBI" id="CHEBI:15378"/>
        <dbReference type="ChEBI" id="CHEBI:30616"/>
        <dbReference type="ChEBI" id="CHEBI:33019"/>
        <dbReference type="ChEBI" id="CHEBI:58315"/>
        <dbReference type="ChEBI" id="CHEBI:78442"/>
        <dbReference type="ChEBI" id="CHEBI:78536"/>
        <dbReference type="ChEBI" id="CHEBI:456215"/>
        <dbReference type="EC" id="6.1.1.1"/>
    </reaction>
</comment>
<dbReference type="SUPFAM" id="SSF52374">
    <property type="entry name" value="Nucleotidylyl transferase"/>
    <property type="match status" value="1"/>
</dbReference>
<dbReference type="AlphaFoldDB" id="A0A2H0ND27"/>
<name>A0A2H0ND27_9BACT</name>
<dbReference type="Pfam" id="PF01479">
    <property type="entry name" value="S4"/>
    <property type="match status" value="1"/>
</dbReference>
<dbReference type="Gene3D" id="1.10.240.10">
    <property type="entry name" value="Tyrosyl-Transfer RNA Synthetase"/>
    <property type="match status" value="1"/>
</dbReference>
<dbReference type="SUPFAM" id="SSF55174">
    <property type="entry name" value="Alpha-L RNA-binding motif"/>
    <property type="match status" value="1"/>
</dbReference>
<dbReference type="GO" id="GO:0006437">
    <property type="term" value="P:tyrosyl-tRNA aminoacylation"/>
    <property type="evidence" value="ECO:0007669"/>
    <property type="project" value="UniProtKB-UniRule"/>
</dbReference>
<dbReference type="Gene3D" id="3.10.290.10">
    <property type="entry name" value="RNA-binding S4 domain"/>
    <property type="match status" value="1"/>
</dbReference>
<dbReference type="EMBL" id="PCWQ01000009">
    <property type="protein sequence ID" value="PIR06764.1"/>
    <property type="molecule type" value="Genomic_DNA"/>
</dbReference>
<dbReference type="Gene3D" id="3.40.50.620">
    <property type="entry name" value="HUPs"/>
    <property type="match status" value="1"/>
</dbReference>
<dbReference type="InterPro" id="IPR002942">
    <property type="entry name" value="S4_RNA-bd"/>
</dbReference>
<gene>
    <name evidence="12" type="ORF">COV55_02210</name>
</gene>
<comment type="caution">
    <text evidence="12">The sequence shown here is derived from an EMBL/GenBank/DDBJ whole genome shotgun (WGS) entry which is preliminary data.</text>
</comment>
<comment type="similarity">
    <text evidence="10">Belongs to the class-I aminoacyl-tRNA synthetase family.</text>
</comment>
<keyword evidence="3 10" id="KW-0547">Nucleotide-binding</keyword>
<dbReference type="PANTHER" id="PTHR11766:SF1">
    <property type="entry name" value="TYROSINE--TRNA LIGASE"/>
    <property type="match status" value="1"/>
</dbReference>
<dbReference type="PRINTS" id="PR01040">
    <property type="entry name" value="TRNASYNTHTYR"/>
</dbReference>
<dbReference type="GO" id="GO:0005524">
    <property type="term" value="F:ATP binding"/>
    <property type="evidence" value="ECO:0007669"/>
    <property type="project" value="UniProtKB-KW"/>
</dbReference>
<keyword evidence="5 10" id="KW-0648">Protein biosynthesis</keyword>
<dbReference type="Pfam" id="PF00579">
    <property type="entry name" value="tRNA-synt_1b"/>
    <property type="match status" value="1"/>
</dbReference>
<dbReference type="GO" id="GO:0003723">
    <property type="term" value="F:RNA binding"/>
    <property type="evidence" value="ECO:0007669"/>
    <property type="project" value="UniProtKB-KW"/>
</dbReference>
<evidence type="ECO:0000259" key="11">
    <source>
        <dbReference type="SMART" id="SM00363"/>
    </source>
</evidence>
<dbReference type="EC" id="6.1.1.1" evidence="1 8"/>
<feature type="domain" description="RNA-binding S4" evidence="11">
    <location>
        <begin position="343"/>
        <end position="402"/>
    </location>
</feature>
<dbReference type="PANTHER" id="PTHR11766">
    <property type="entry name" value="TYROSYL-TRNA SYNTHETASE"/>
    <property type="match status" value="1"/>
</dbReference>
<evidence type="ECO:0000256" key="9">
    <source>
        <dbReference type="PROSITE-ProRule" id="PRU00182"/>
    </source>
</evidence>
<dbReference type="Proteomes" id="UP000230564">
    <property type="component" value="Unassembled WGS sequence"/>
</dbReference>
<evidence type="ECO:0000256" key="5">
    <source>
        <dbReference type="ARBA" id="ARBA00022917"/>
    </source>
</evidence>
<proteinExistence type="inferred from homology"/>
<dbReference type="CDD" id="cd00805">
    <property type="entry name" value="TyrRS_core"/>
    <property type="match status" value="1"/>
</dbReference>
<evidence type="ECO:0000256" key="4">
    <source>
        <dbReference type="ARBA" id="ARBA00022840"/>
    </source>
</evidence>
<keyword evidence="9" id="KW-0694">RNA-binding</keyword>
<keyword evidence="6 10" id="KW-0030">Aminoacyl-tRNA synthetase</keyword>
<dbReference type="PROSITE" id="PS50889">
    <property type="entry name" value="S4"/>
    <property type="match status" value="1"/>
</dbReference>
<keyword evidence="2 10" id="KW-0436">Ligase</keyword>
<dbReference type="NCBIfam" id="TIGR00234">
    <property type="entry name" value="tyrS"/>
    <property type="match status" value="1"/>
</dbReference>
<organism evidence="12 13">
    <name type="scientific">Candidatus Komeilibacteria bacterium CG11_big_fil_rev_8_21_14_0_20_36_20</name>
    <dbReference type="NCBI Taxonomy" id="1974477"/>
    <lineage>
        <taxon>Bacteria</taxon>
        <taxon>Candidatus Komeiliibacteriota</taxon>
    </lineage>
</organism>
<evidence type="ECO:0000256" key="8">
    <source>
        <dbReference type="NCBIfam" id="TIGR00234"/>
    </source>
</evidence>
<evidence type="ECO:0000256" key="2">
    <source>
        <dbReference type="ARBA" id="ARBA00022598"/>
    </source>
</evidence>
<evidence type="ECO:0000256" key="10">
    <source>
        <dbReference type="RuleBase" id="RU363036"/>
    </source>
</evidence>